<keyword evidence="2" id="KW-0732">Signal</keyword>
<name>A0A6P7J6K8_9TELE</name>
<proteinExistence type="predicted"/>
<organism evidence="3 4">
    <name type="scientific">Parambassis ranga</name>
    <name type="common">Indian glassy fish</name>
    <dbReference type="NCBI Taxonomy" id="210632"/>
    <lineage>
        <taxon>Eukaryota</taxon>
        <taxon>Metazoa</taxon>
        <taxon>Chordata</taxon>
        <taxon>Craniata</taxon>
        <taxon>Vertebrata</taxon>
        <taxon>Euteleostomi</taxon>
        <taxon>Actinopterygii</taxon>
        <taxon>Neopterygii</taxon>
        <taxon>Teleostei</taxon>
        <taxon>Neoteleostei</taxon>
        <taxon>Acanthomorphata</taxon>
        <taxon>Ovalentaria</taxon>
        <taxon>Ambassidae</taxon>
        <taxon>Parambassis</taxon>
    </lineage>
</organism>
<gene>
    <name evidence="4" type="primary">LOC114442672</name>
</gene>
<dbReference type="RefSeq" id="XP_028272240.1">
    <property type="nucleotide sequence ID" value="XM_028416439.1"/>
</dbReference>
<feature type="region of interest" description="Disordered" evidence="1">
    <location>
        <begin position="255"/>
        <end position="299"/>
    </location>
</feature>
<accession>A0A6P7J6K8</accession>
<evidence type="ECO:0000256" key="2">
    <source>
        <dbReference type="SAM" id="SignalP"/>
    </source>
</evidence>
<feature type="signal peptide" evidence="2">
    <location>
        <begin position="1"/>
        <end position="16"/>
    </location>
</feature>
<keyword evidence="3" id="KW-1185">Reference proteome</keyword>
<dbReference type="GeneID" id="114442672"/>
<evidence type="ECO:0000313" key="4">
    <source>
        <dbReference type="RefSeq" id="XP_028272240.1"/>
    </source>
</evidence>
<evidence type="ECO:0000256" key="1">
    <source>
        <dbReference type="SAM" id="MobiDB-lite"/>
    </source>
</evidence>
<reference evidence="4" key="1">
    <citation type="submission" date="2025-08" db="UniProtKB">
        <authorList>
            <consortium name="RefSeq"/>
        </authorList>
    </citation>
    <scope>IDENTIFICATION</scope>
</reference>
<dbReference type="Proteomes" id="UP000515145">
    <property type="component" value="Chromosome 10"/>
</dbReference>
<dbReference type="AlphaFoldDB" id="A0A6P7J6K8"/>
<dbReference type="InParanoid" id="A0A6P7J6K8"/>
<sequence length="372" mass="41068">MLLLLVLSACAGAGLSFDIYKEFYGETHKIILPRKAESIDFLPEYDAGKITLWNRDDPQTVEDSRRKVVGSDYVIMNTTQEDNGRYVIKDKDGTALVWHILEVKAKKKKYSKKRGESVLMSSVLEGINCNIYFYPVNRTELIAYRGRPQNLSVCTGLTYKKPCEVSNAALEKSCEGRFEFRDQLDNRALVAYLKIEPLFYEKPSFGAGVAVAVLSVLGGCVKVCCCDKRTSKKKKTASPTADEDPEAHNELSVFNDEGHHEPTGPNHEPSGTLYPALPSDPLNHNEPLGPSGEPLSEPFGTLYSAQPSVPLVPPEPPTYSEVITSDGTPLFPLNTGPEQRFEMKGMTFDSGPPLSFDAAEPSVYTSAKLNFL</sequence>
<protein>
    <submittedName>
        <fullName evidence="4">Uncharacterized protein LOC114442672</fullName>
    </submittedName>
</protein>
<dbReference type="OrthoDB" id="8446784at2759"/>
<feature type="chain" id="PRO_5027998352" evidence="2">
    <location>
        <begin position="17"/>
        <end position="372"/>
    </location>
</feature>
<evidence type="ECO:0000313" key="3">
    <source>
        <dbReference type="Proteomes" id="UP000515145"/>
    </source>
</evidence>